<dbReference type="InterPro" id="IPR003735">
    <property type="entry name" value="Metal_Tscrpt_repr"/>
</dbReference>
<dbReference type="GO" id="GO:0046872">
    <property type="term" value="F:metal ion binding"/>
    <property type="evidence" value="ECO:0007669"/>
    <property type="project" value="InterPro"/>
</dbReference>
<dbReference type="PANTHER" id="PTHR33677:SF5">
    <property type="entry name" value="TRANSCRIPTIONAL REPRESSOR FRMR"/>
    <property type="match status" value="1"/>
</dbReference>
<dbReference type="InterPro" id="IPR038390">
    <property type="entry name" value="Metal_Tscrpt_repr_sf"/>
</dbReference>
<dbReference type="PANTHER" id="PTHR33677">
    <property type="entry name" value="TRANSCRIPTIONAL REPRESSOR FRMR-RELATED"/>
    <property type="match status" value="1"/>
</dbReference>
<dbReference type="RefSeq" id="WP_121679735.1">
    <property type="nucleotide sequence ID" value="NZ_RCVZ01000003.1"/>
</dbReference>
<dbReference type="OrthoDB" id="9798732at2"/>
<proteinExistence type="predicted"/>
<sequence length="86" mass="9748">MEYSKEVKNRLKRVEGQLKGVLRMMDEQKDCSNVVTQLSAVKGALERTIGVIVSENLEQCVRNNIEKGEETETLVKEAVQLLVKSR</sequence>
<dbReference type="GO" id="GO:0045892">
    <property type="term" value="P:negative regulation of DNA-templated transcription"/>
    <property type="evidence" value="ECO:0007669"/>
    <property type="project" value="UniProtKB-ARBA"/>
</dbReference>
<gene>
    <name evidence="1" type="ORF">D9X91_06315</name>
</gene>
<dbReference type="Gene3D" id="1.20.58.1000">
    <property type="entry name" value="Metal-sensitive repressor, helix protomer"/>
    <property type="match status" value="1"/>
</dbReference>
<dbReference type="Pfam" id="PF02583">
    <property type="entry name" value="Trns_repr_metal"/>
    <property type="match status" value="1"/>
</dbReference>
<dbReference type="EMBL" id="RCVZ01000003">
    <property type="protein sequence ID" value="RLQ96714.1"/>
    <property type="molecule type" value="Genomic_DNA"/>
</dbReference>
<dbReference type="CDD" id="cd10155">
    <property type="entry name" value="BsYrkD-like_DUF156"/>
    <property type="match status" value="1"/>
</dbReference>
<dbReference type="AlphaFoldDB" id="A0A3L7K331"/>
<keyword evidence="2" id="KW-1185">Reference proteome</keyword>
<organism evidence="1 2">
    <name type="scientific">Falsibacillus albus</name>
    <dbReference type="NCBI Taxonomy" id="2478915"/>
    <lineage>
        <taxon>Bacteria</taxon>
        <taxon>Bacillati</taxon>
        <taxon>Bacillota</taxon>
        <taxon>Bacilli</taxon>
        <taxon>Bacillales</taxon>
        <taxon>Bacillaceae</taxon>
        <taxon>Falsibacillus</taxon>
    </lineage>
</organism>
<comment type="caution">
    <text evidence="1">The sequence shown here is derived from an EMBL/GenBank/DDBJ whole genome shotgun (WGS) entry which is preliminary data.</text>
</comment>
<evidence type="ECO:0000313" key="1">
    <source>
        <dbReference type="EMBL" id="RLQ96714.1"/>
    </source>
</evidence>
<name>A0A3L7K331_9BACI</name>
<reference evidence="1 2" key="1">
    <citation type="submission" date="2018-10" db="EMBL/GenBank/DDBJ databases">
        <title>Falsibacillus sp. genome draft.</title>
        <authorList>
            <person name="Shi S."/>
        </authorList>
    </citation>
    <scope>NUCLEOTIDE SEQUENCE [LARGE SCALE GENOMIC DNA]</scope>
    <source>
        <strain evidence="1 2">GY 10110</strain>
    </source>
</reference>
<protein>
    <submittedName>
        <fullName evidence="1">Metal-sensitive transcriptional regulator</fullName>
    </submittedName>
</protein>
<dbReference type="GO" id="GO:0003677">
    <property type="term" value="F:DNA binding"/>
    <property type="evidence" value="ECO:0007669"/>
    <property type="project" value="InterPro"/>
</dbReference>
<accession>A0A3L7K331</accession>
<dbReference type="Proteomes" id="UP000276770">
    <property type="component" value="Unassembled WGS sequence"/>
</dbReference>
<evidence type="ECO:0000313" key="2">
    <source>
        <dbReference type="Proteomes" id="UP000276770"/>
    </source>
</evidence>